<sequence length="152" mass="17397">MVSELTGHFGRKGADKVFNINELIPQHKFDEDALNKLRILVPSEVDISPVIAQLFEWIQDINWPIAPELCKILASLKPEDIIPHIKMVLNSGDDCWQFSCICFLIPELPIEVKREIVPDLLRIIKNPTINEKLCEIDVDARNVYEDLIALLN</sequence>
<proteinExistence type="predicted"/>
<keyword evidence="3" id="KW-1185">Reference proteome</keyword>
<reference evidence="2" key="1">
    <citation type="submission" date="2019-10" db="EMBL/GenBank/DDBJ databases">
        <title>Description of Paenibacillus glebae sp. nov.</title>
        <authorList>
            <person name="Carlier A."/>
            <person name="Qi S."/>
        </authorList>
    </citation>
    <scope>NUCLEOTIDE SEQUENCE</scope>
    <source>
        <strain evidence="2">LMG 31456</strain>
    </source>
</reference>
<dbReference type="InterPro" id="IPR031837">
    <property type="entry name" value="DUF5071"/>
</dbReference>
<dbReference type="EMBL" id="WHOD01000125">
    <property type="protein sequence ID" value="NOU97860.1"/>
    <property type="molecule type" value="Genomic_DNA"/>
</dbReference>
<evidence type="ECO:0000259" key="1">
    <source>
        <dbReference type="Pfam" id="PF16804"/>
    </source>
</evidence>
<dbReference type="InterPro" id="IPR016024">
    <property type="entry name" value="ARM-type_fold"/>
</dbReference>
<protein>
    <submittedName>
        <fullName evidence="2">DUF5071 domain-containing protein</fullName>
    </submittedName>
</protein>
<dbReference type="Pfam" id="PF16804">
    <property type="entry name" value="DUF5071"/>
    <property type="match status" value="1"/>
</dbReference>
<dbReference type="AlphaFoldDB" id="A0A972H388"/>
<organism evidence="2 3">
    <name type="scientific">Paenibacillus foliorum</name>
    <dbReference type="NCBI Taxonomy" id="2654974"/>
    <lineage>
        <taxon>Bacteria</taxon>
        <taxon>Bacillati</taxon>
        <taxon>Bacillota</taxon>
        <taxon>Bacilli</taxon>
        <taxon>Bacillales</taxon>
        <taxon>Paenibacillaceae</taxon>
        <taxon>Paenibacillus</taxon>
    </lineage>
</organism>
<dbReference type="SUPFAM" id="SSF48371">
    <property type="entry name" value="ARM repeat"/>
    <property type="match status" value="1"/>
</dbReference>
<dbReference type="Gene3D" id="1.25.40.750">
    <property type="entry name" value="Domain of unknown function DUF5071"/>
    <property type="match status" value="1"/>
</dbReference>
<evidence type="ECO:0000313" key="2">
    <source>
        <dbReference type="EMBL" id="NOU97860.1"/>
    </source>
</evidence>
<gene>
    <name evidence="2" type="ORF">GC093_32220</name>
</gene>
<evidence type="ECO:0000313" key="3">
    <source>
        <dbReference type="Proteomes" id="UP000641588"/>
    </source>
</evidence>
<dbReference type="Proteomes" id="UP000641588">
    <property type="component" value="Unassembled WGS sequence"/>
</dbReference>
<accession>A0A972H388</accession>
<dbReference type="CDD" id="cd11743">
    <property type="entry name" value="Cthe_2751_like"/>
    <property type="match status" value="1"/>
</dbReference>
<comment type="caution">
    <text evidence="2">The sequence shown here is derived from an EMBL/GenBank/DDBJ whole genome shotgun (WGS) entry which is preliminary data.</text>
</comment>
<feature type="domain" description="DUF5071" evidence="1">
    <location>
        <begin position="23"/>
        <end position="143"/>
    </location>
</feature>
<name>A0A972H388_9BACL</name>
<dbReference type="InterPro" id="IPR038692">
    <property type="entry name" value="Cthe_2751_sf"/>
</dbReference>